<proteinExistence type="predicted"/>
<dbReference type="EMBL" id="JACYTN010000006">
    <property type="protein sequence ID" value="MBD8498879.1"/>
    <property type="molecule type" value="Genomic_DNA"/>
</dbReference>
<name>A0ABR9AXL5_9BACL</name>
<evidence type="ECO:0008006" key="3">
    <source>
        <dbReference type="Google" id="ProtNLM"/>
    </source>
</evidence>
<accession>A0ABR9AXL5</accession>
<evidence type="ECO:0000313" key="1">
    <source>
        <dbReference type="EMBL" id="MBD8498879.1"/>
    </source>
</evidence>
<reference evidence="1 2" key="1">
    <citation type="submission" date="2020-09" db="EMBL/GenBank/DDBJ databases">
        <title>Paenibacillus sp. CAU 1523 isolated from sand of Haeundae Beach.</title>
        <authorList>
            <person name="Kim W."/>
        </authorList>
    </citation>
    <scope>NUCLEOTIDE SEQUENCE [LARGE SCALE GENOMIC DNA]</scope>
    <source>
        <strain evidence="1 2">CAU 1523</strain>
    </source>
</reference>
<evidence type="ECO:0000313" key="2">
    <source>
        <dbReference type="Proteomes" id="UP000634529"/>
    </source>
</evidence>
<protein>
    <recommendedName>
        <fullName evidence="3">Virion structural protein</fullName>
    </recommendedName>
</protein>
<organism evidence="1 2">
    <name type="scientific">Paenibacillus arenosi</name>
    <dbReference type="NCBI Taxonomy" id="2774142"/>
    <lineage>
        <taxon>Bacteria</taxon>
        <taxon>Bacillati</taxon>
        <taxon>Bacillota</taxon>
        <taxon>Bacilli</taxon>
        <taxon>Bacillales</taxon>
        <taxon>Paenibacillaceae</taxon>
        <taxon>Paenibacillus</taxon>
    </lineage>
</organism>
<sequence>MAGTKMLLRRFGNVSNYWLEQEIIIDQTFLDTNNGLFITSAHPYVLGIRMLDVYFNGQLLSVGGGYEEVDTQTIRLDLGKYPAGHPLADQPVPLVVGDEIYIRTWKQEYRHTGGGSFDELRFKALEEEIIGARKYKDSDIPHSRLDNRLDLMEQKAETKTIVFVMNRLSIGPERTEIRFPFDGEITEVYVSCSQAGTSKTVLQIERCTQADYDATPLWNSIVSQGVTLDPNEKSTNSSSAPYTLADPKVTKHDHFRLNVTELGAGIRGVTVELMIRI</sequence>
<comment type="caution">
    <text evidence="1">The sequence shown here is derived from an EMBL/GenBank/DDBJ whole genome shotgun (WGS) entry which is preliminary data.</text>
</comment>
<keyword evidence="2" id="KW-1185">Reference proteome</keyword>
<dbReference type="RefSeq" id="WP_192025235.1">
    <property type="nucleotide sequence ID" value="NZ_JACYTN010000006.1"/>
</dbReference>
<dbReference type="Proteomes" id="UP000634529">
    <property type="component" value="Unassembled WGS sequence"/>
</dbReference>
<gene>
    <name evidence="1" type="ORF">IFO66_11255</name>
</gene>